<reference evidence="1 2" key="1">
    <citation type="submission" date="2019-07" db="EMBL/GenBank/DDBJ databases">
        <title>Complete genome of Crassaminicella thermophila SY095.</title>
        <authorList>
            <person name="Li X."/>
        </authorList>
    </citation>
    <scope>NUCLEOTIDE SEQUENCE [LARGE SCALE GENOMIC DNA]</scope>
    <source>
        <strain evidence="1 2">SY095</strain>
    </source>
</reference>
<dbReference type="GO" id="GO:0032259">
    <property type="term" value="P:methylation"/>
    <property type="evidence" value="ECO:0007669"/>
    <property type="project" value="UniProtKB-KW"/>
</dbReference>
<dbReference type="KEGG" id="crs:FQB35_08110"/>
<dbReference type="InterPro" id="IPR029063">
    <property type="entry name" value="SAM-dependent_MTases_sf"/>
</dbReference>
<gene>
    <name evidence="1" type="ORF">FQB35_08110</name>
</gene>
<dbReference type="SUPFAM" id="SSF53335">
    <property type="entry name" value="S-adenosyl-L-methionine-dependent methyltransferases"/>
    <property type="match status" value="1"/>
</dbReference>
<keyword evidence="1" id="KW-0808">Transferase</keyword>
<proteinExistence type="predicted"/>
<dbReference type="Pfam" id="PF04816">
    <property type="entry name" value="TrmK"/>
    <property type="match status" value="1"/>
</dbReference>
<evidence type="ECO:0000313" key="2">
    <source>
        <dbReference type="Proteomes" id="UP000324646"/>
    </source>
</evidence>
<dbReference type="AlphaFoldDB" id="A0A5C0SDK1"/>
<dbReference type="EMBL" id="CP042243">
    <property type="protein sequence ID" value="QEK12341.1"/>
    <property type="molecule type" value="Genomic_DNA"/>
</dbReference>
<dbReference type="Proteomes" id="UP000324646">
    <property type="component" value="Chromosome"/>
</dbReference>
<dbReference type="RefSeq" id="WP_148809496.1">
    <property type="nucleotide sequence ID" value="NZ_CP042243.1"/>
</dbReference>
<dbReference type="CDD" id="cd02440">
    <property type="entry name" value="AdoMet_MTases"/>
    <property type="match status" value="1"/>
</dbReference>
<dbReference type="InterPro" id="IPR006901">
    <property type="entry name" value="TrmK"/>
</dbReference>
<dbReference type="PANTHER" id="PTHR38451">
    <property type="entry name" value="TRNA (ADENINE(22)-N(1))-METHYLTRANSFERASE"/>
    <property type="match status" value="1"/>
</dbReference>
<dbReference type="PIRSF" id="PIRSF018637">
    <property type="entry name" value="TrmK"/>
    <property type="match status" value="1"/>
</dbReference>
<organism evidence="1 2">
    <name type="scientific">Crassaminicella thermophila</name>
    <dbReference type="NCBI Taxonomy" id="2599308"/>
    <lineage>
        <taxon>Bacteria</taxon>
        <taxon>Bacillati</taxon>
        <taxon>Bacillota</taxon>
        <taxon>Clostridia</taxon>
        <taxon>Eubacteriales</taxon>
        <taxon>Clostridiaceae</taxon>
        <taxon>Crassaminicella</taxon>
    </lineage>
</organism>
<evidence type="ECO:0000313" key="1">
    <source>
        <dbReference type="EMBL" id="QEK12341.1"/>
    </source>
</evidence>
<sequence length="231" mass="26575">MKLTPRLLMIANLVKNGSIVADVGTDHGYIPVYLIKNNLAKKVIATDVNKGPIETAQKNIKAYALEAYIETRLGNGLEPIKPYEVDTVIIAGMGGLLIRDILAEHLDVTKSVNRFILQPMVAQDELRKWLVFNNFKIIDERLVCEDHRIYEIIVVEHGKQKIDDDIYFEVGEKLIENKDPLLESFINKHIKKQKDIMNNLMGQETERAVRKLEECKEKIKKLEEVLKWVKN</sequence>
<keyword evidence="1" id="KW-0489">Methyltransferase</keyword>
<name>A0A5C0SDK1_CRATE</name>
<dbReference type="GO" id="GO:0160105">
    <property type="term" value="F:tRNA (adenine(22)-N1)-methyltransferase activity"/>
    <property type="evidence" value="ECO:0007669"/>
    <property type="project" value="InterPro"/>
</dbReference>
<dbReference type="PANTHER" id="PTHR38451:SF1">
    <property type="entry name" value="TRNA (ADENINE(22)-N(1))-METHYLTRANSFERASE"/>
    <property type="match status" value="1"/>
</dbReference>
<dbReference type="Gene3D" id="3.40.50.150">
    <property type="entry name" value="Vaccinia Virus protein VP39"/>
    <property type="match status" value="1"/>
</dbReference>
<dbReference type="OrthoDB" id="5881184at2"/>
<protein>
    <submittedName>
        <fullName evidence="1">SAM-dependent methyltransferase</fullName>
    </submittedName>
</protein>
<keyword evidence="2" id="KW-1185">Reference proteome</keyword>
<accession>A0A5C0SDK1</accession>